<dbReference type="RefSeq" id="WP_003330960.1">
    <property type="nucleotide sequence ID" value="NZ_AJLR01000046.1"/>
</dbReference>
<sequence>MKYTGNYNLKKPDGTDVVNIQDLNDNMDIIDTQLKSLNDDKVQKETGKGLSSNDFTTAEKNKLAGLSGNYNDLTNKPTLGTVASKNTGTTNGTIPVIGADNKLDASILPALAITDTFVVNSQASMLALTAQIGDVCVRTDINKTFILKASPATTLANWQELLTPADAVLSVNGKTGAVSLGADDVGAIPKTGGTFTGDITFSEGKGIKLGNGGKLVDQVTEFVNRTALQANGDSFEVLTENGTDFVFTASKNAVAPTFKRNIIYHSGYQGHGTEMNADMIDGLHGYMLQKSVIINGNISSDPNTTVDDFILTDHVNAPKVSGYSSYWYVHTHFFSGKSDLNSRYQVAVPYFAIAPTMFVRYFYNGWSAWKEIGGGGTVINASKIREISDLSTVTGKGYIYRTMSTRVGGSVYLSNRAYTIDAFENSISVDDGAASSMTLSIDYEATIRDYSYISAPIRFEKGFKTGRNVKAYYVLD</sequence>
<evidence type="ECO:0000313" key="1">
    <source>
        <dbReference type="EMBL" id="EKN67509.1"/>
    </source>
</evidence>
<dbReference type="CDD" id="cd19958">
    <property type="entry name" value="pyocin_knob"/>
    <property type="match status" value="1"/>
</dbReference>
<proteinExistence type="predicted"/>
<gene>
    <name evidence="1" type="ORF">BAZO_08466</name>
</gene>
<dbReference type="EMBL" id="AJLR01000046">
    <property type="protein sequence ID" value="EKN67509.1"/>
    <property type="molecule type" value="Genomic_DNA"/>
</dbReference>
<dbReference type="AlphaFoldDB" id="K6DGW0"/>
<name>K6DGW0_SCHAZ</name>
<accession>K6DGW0</accession>
<dbReference type="Proteomes" id="UP000006315">
    <property type="component" value="Unassembled WGS sequence"/>
</dbReference>
<evidence type="ECO:0000313" key="2">
    <source>
        <dbReference type="Proteomes" id="UP000006315"/>
    </source>
</evidence>
<keyword evidence="2" id="KW-1185">Reference proteome</keyword>
<reference evidence="1 2" key="1">
    <citation type="journal article" date="2012" name="Front. Microbiol.">
        <title>Redundancy and modularity in membrane-associated dissimilatory nitrate reduction in Bacillus.</title>
        <authorList>
            <person name="Heylen K."/>
            <person name="Keltjens J."/>
        </authorList>
    </citation>
    <scope>NUCLEOTIDE SEQUENCE [LARGE SCALE GENOMIC DNA]</scope>
    <source>
        <strain evidence="1 2">LMG 9581</strain>
    </source>
</reference>
<organism evidence="1 2">
    <name type="scientific">Schinkia azotoformans LMG 9581</name>
    <dbReference type="NCBI Taxonomy" id="1131731"/>
    <lineage>
        <taxon>Bacteria</taxon>
        <taxon>Bacillati</taxon>
        <taxon>Bacillota</taxon>
        <taxon>Bacilli</taxon>
        <taxon>Bacillales</taxon>
        <taxon>Bacillaceae</taxon>
        <taxon>Calidifontibacillus/Schinkia group</taxon>
        <taxon>Schinkia</taxon>
    </lineage>
</organism>
<comment type="caution">
    <text evidence="1">The sequence shown here is derived from an EMBL/GenBank/DDBJ whole genome shotgun (WGS) entry which is preliminary data.</text>
</comment>
<dbReference type="PATRIC" id="fig|1131731.3.peg.1768"/>
<protein>
    <submittedName>
        <fullName evidence="1">Putative bacteriophage tail fiber protein</fullName>
    </submittedName>
</protein>
<dbReference type="STRING" id="1131731.BAZO_08466"/>